<dbReference type="Gene3D" id="3.40.920.10">
    <property type="entry name" value="Pyruvate-ferredoxin oxidoreductase, PFOR, domain III"/>
    <property type="match status" value="1"/>
</dbReference>
<reference evidence="4" key="1">
    <citation type="submission" date="2016-04" db="EMBL/GenBank/DDBJ databases">
        <authorList>
            <person name="Evans L.H."/>
            <person name="Alamgir A."/>
            <person name="Owens N."/>
            <person name="Weber N.D."/>
            <person name="Virtaneva K."/>
            <person name="Barbian K."/>
            <person name="Babar A."/>
            <person name="Rosenke K."/>
        </authorList>
    </citation>
    <scope>NUCLEOTIDE SEQUENCE</scope>
    <source>
        <strain evidence="4">Nono1</strain>
    </source>
</reference>
<evidence type="ECO:0000256" key="1">
    <source>
        <dbReference type="ARBA" id="ARBA00023002"/>
    </source>
</evidence>
<accession>A0A1M4EB98</accession>
<dbReference type="AlphaFoldDB" id="A0A1M4EB98"/>
<dbReference type="PANTHER" id="PTHR43366">
    <property type="entry name" value="PYRUVATE SYNTHASE SUBUNIT PORC"/>
    <property type="match status" value="1"/>
</dbReference>
<dbReference type="GO" id="GO:0019164">
    <property type="term" value="F:pyruvate synthase activity"/>
    <property type="evidence" value="ECO:0007669"/>
    <property type="project" value="UniProtKB-EC"/>
</dbReference>
<evidence type="ECO:0000259" key="3">
    <source>
        <dbReference type="Pfam" id="PF01558"/>
    </source>
</evidence>
<dbReference type="SUPFAM" id="SSF53323">
    <property type="entry name" value="Pyruvate-ferredoxin oxidoreductase, PFOR, domain III"/>
    <property type="match status" value="1"/>
</dbReference>
<dbReference type="Pfam" id="PF01558">
    <property type="entry name" value="POR"/>
    <property type="match status" value="1"/>
</dbReference>
<dbReference type="InterPro" id="IPR051626">
    <property type="entry name" value="Oxidoreductase_gamma_subunit"/>
</dbReference>
<gene>
    <name evidence="4" type="ORF">BN4615_P5590</name>
</gene>
<protein>
    <submittedName>
        <fullName evidence="4">Pyruvate:ferredoxin oxidoreductase, gamma subunit</fullName>
        <ecNumber evidence="4">1.2.7.1</ecNumber>
    </submittedName>
</protein>
<feature type="domain" description="Pyruvate/ketoisovalerate oxidoreductase catalytic" evidence="3">
    <location>
        <begin position="30"/>
        <end position="124"/>
    </location>
</feature>
<evidence type="ECO:0000313" key="4">
    <source>
        <dbReference type="EMBL" id="SBO96074.1"/>
    </source>
</evidence>
<keyword evidence="1 4" id="KW-0560">Oxidoreductase</keyword>
<name>A0A1M4EB98_9ACTN</name>
<dbReference type="InterPro" id="IPR019752">
    <property type="entry name" value="Pyrv/ketoisovalerate_OxRed_cat"/>
</dbReference>
<keyword evidence="4" id="KW-0670">Pyruvate</keyword>
<organism evidence="4">
    <name type="scientific">Nonomuraea gerenzanensis</name>
    <dbReference type="NCBI Taxonomy" id="93944"/>
    <lineage>
        <taxon>Bacteria</taxon>
        <taxon>Bacillati</taxon>
        <taxon>Actinomycetota</taxon>
        <taxon>Actinomycetes</taxon>
        <taxon>Streptosporangiales</taxon>
        <taxon>Streptosporangiaceae</taxon>
        <taxon>Nonomuraea</taxon>
    </lineage>
</organism>
<dbReference type="EMBL" id="LT559118">
    <property type="protein sequence ID" value="SBO96074.1"/>
    <property type="molecule type" value="Genomic_DNA"/>
</dbReference>
<dbReference type="EC" id="1.2.7.1" evidence="4"/>
<proteinExistence type="predicted"/>
<sequence length="153" mass="15798">MGAGVPDLRVGTDGRARGRVLPDLRQADPRREPISAPDAVIIQDVALLRQAGVLAGLRPRGLVLINSSRPAESLGLAGHAVPASEIALRHLGRPVPNVALLGAFCALTGAVSLPSLREAIHLMCPRPGGRGRRGRGGGDLRPGEGGRPCSGRL</sequence>
<dbReference type="PANTHER" id="PTHR43366:SF1">
    <property type="entry name" value="PYRUVATE SYNTHASE SUBUNIT PORC"/>
    <property type="match status" value="1"/>
</dbReference>
<feature type="region of interest" description="Disordered" evidence="2">
    <location>
        <begin position="125"/>
        <end position="153"/>
    </location>
</feature>
<evidence type="ECO:0000256" key="2">
    <source>
        <dbReference type="SAM" id="MobiDB-lite"/>
    </source>
</evidence>
<dbReference type="InterPro" id="IPR002869">
    <property type="entry name" value="Pyrv_flavodox_OxRed_cen"/>
</dbReference>